<evidence type="ECO:0008006" key="11">
    <source>
        <dbReference type="Google" id="ProtNLM"/>
    </source>
</evidence>
<dbReference type="EMBL" id="JABCKI010006647">
    <property type="protein sequence ID" value="KAG5634095.1"/>
    <property type="molecule type" value="Genomic_DNA"/>
</dbReference>
<dbReference type="Pfam" id="PF00067">
    <property type="entry name" value="p450"/>
    <property type="match status" value="1"/>
</dbReference>
<evidence type="ECO:0000313" key="10">
    <source>
        <dbReference type="Proteomes" id="UP000717328"/>
    </source>
</evidence>
<keyword evidence="8" id="KW-0503">Monooxygenase</keyword>
<keyword evidence="4" id="KW-0349">Heme</keyword>
<dbReference type="GO" id="GO:0004497">
    <property type="term" value="F:monooxygenase activity"/>
    <property type="evidence" value="ECO:0007669"/>
    <property type="project" value="UniProtKB-KW"/>
</dbReference>
<comment type="cofactor">
    <cofactor evidence="1">
        <name>heme</name>
        <dbReference type="ChEBI" id="CHEBI:30413"/>
    </cofactor>
</comment>
<dbReference type="AlphaFoldDB" id="A0A9P7K2M0"/>
<sequence length="265" mass="30153">MAMINELMGWSFDFGLMPYGDRWRRYRQCMHKHFHSTAVSQFQLHELKATHGLLRRLLEDSNDIIAQLRHMAAETIFLVAYGLPVQDRDNPYVATAERGLMHLNAAVVPGTFLVDIFPLLKYVPEWMPFAGFKRKAREWRQLTLDMINIPFKEVKRKIGNGSYIPSFVSYGLANMEESENMEHQEDTLKSTAAALYPAGLETTVSVIAICILGLLSNPEALRKAQQEIDNAITPGQLPTFKDKDSLPYITATVKEALRWQNVAPL</sequence>
<keyword evidence="7" id="KW-0408">Iron</keyword>
<feature type="non-terminal residue" evidence="9">
    <location>
        <position position="265"/>
    </location>
</feature>
<name>A0A9P7K2M0_9AGAR</name>
<dbReference type="InterPro" id="IPR050364">
    <property type="entry name" value="Cytochrome_P450_fung"/>
</dbReference>
<reference evidence="9" key="2">
    <citation type="submission" date="2021-10" db="EMBL/GenBank/DDBJ databases">
        <title>Phylogenomics reveals ancestral predisposition of the termite-cultivated fungus Termitomyces towards a domesticated lifestyle.</title>
        <authorList>
            <person name="Auxier B."/>
            <person name="Grum-Grzhimaylo A."/>
            <person name="Cardenas M.E."/>
            <person name="Lodge J.D."/>
            <person name="Laessoe T."/>
            <person name="Pedersen O."/>
            <person name="Smith M.E."/>
            <person name="Kuyper T.W."/>
            <person name="Franco-Molano E.A."/>
            <person name="Baroni T.J."/>
            <person name="Aanen D.K."/>
        </authorList>
    </citation>
    <scope>NUCLEOTIDE SEQUENCE</scope>
    <source>
        <strain evidence="9">D49</strain>
    </source>
</reference>
<comment type="similarity">
    <text evidence="3">Belongs to the cytochrome P450 family.</text>
</comment>
<dbReference type="OrthoDB" id="2789670at2759"/>
<gene>
    <name evidence="9" type="ORF">H0H81_003423</name>
</gene>
<dbReference type="InterPro" id="IPR001128">
    <property type="entry name" value="Cyt_P450"/>
</dbReference>
<accession>A0A9P7K2M0</accession>
<dbReference type="PANTHER" id="PTHR46300:SF7">
    <property type="entry name" value="P450, PUTATIVE (EUROFUNG)-RELATED"/>
    <property type="match status" value="1"/>
</dbReference>
<organism evidence="9 10">
    <name type="scientific">Sphagnurus paluster</name>
    <dbReference type="NCBI Taxonomy" id="117069"/>
    <lineage>
        <taxon>Eukaryota</taxon>
        <taxon>Fungi</taxon>
        <taxon>Dikarya</taxon>
        <taxon>Basidiomycota</taxon>
        <taxon>Agaricomycotina</taxon>
        <taxon>Agaricomycetes</taxon>
        <taxon>Agaricomycetidae</taxon>
        <taxon>Agaricales</taxon>
        <taxon>Tricholomatineae</taxon>
        <taxon>Lyophyllaceae</taxon>
        <taxon>Sphagnurus</taxon>
    </lineage>
</organism>
<dbReference type="Proteomes" id="UP000717328">
    <property type="component" value="Unassembled WGS sequence"/>
</dbReference>
<dbReference type="InterPro" id="IPR036396">
    <property type="entry name" value="Cyt_P450_sf"/>
</dbReference>
<keyword evidence="5" id="KW-0479">Metal-binding</keyword>
<dbReference type="SUPFAM" id="SSF48264">
    <property type="entry name" value="Cytochrome P450"/>
    <property type="match status" value="1"/>
</dbReference>
<dbReference type="GO" id="GO:0005506">
    <property type="term" value="F:iron ion binding"/>
    <property type="evidence" value="ECO:0007669"/>
    <property type="project" value="InterPro"/>
</dbReference>
<proteinExistence type="inferred from homology"/>
<evidence type="ECO:0000256" key="5">
    <source>
        <dbReference type="ARBA" id="ARBA00022723"/>
    </source>
</evidence>
<keyword evidence="6" id="KW-0560">Oxidoreductase</keyword>
<comment type="pathway">
    <text evidence="2">Secondary metabolite biosynthesis.</text>
</comment>
<evidence type="ECO:0000256" key="3">
    <source>
        <dbReference type="ARBA" id="ARBA00010617"/>
    </source>
</evidence>
<dbReference type="PANTHER" id="PTHR46300">
    <property type="entry name" value="P450, PUTATIVE (EUROFUNG)-RELATED-RELATED"/>
    <property type="match status" value="1"/>
</dbReference>
<evidence type="ECO:0000313" key="9">
    <source>
        <dbReference type="EMBL" id="KAG5634095.1"/>
    </source>
</evidence>
<reference evidence="9" key="1">
    <citation type="submission" date="2021-02" db="EMBL/GenBank/DDBJ databases">
        <authorList>
            <person name="Nieuwenhuis M."/>
            <person name="Van De Peppel L.J.J."/>
        </authorList>
    </citation>
    <scope>NUCLEOTIDE SEQUENCE</scope>
    <source>
        <strain evidence="9">D49</strain>
    </source>
</reference>
<evidence type="ECO:0000256" key="2">
    <source>
        <dbReference type="ARBA" id="ARBA00005179"/>
    </source>
</evidence>
<evidence type="ECO:0000256" key="8">
    <source>
        <dbReference type="ARBA" id="ARBA00023033"/>
    </source>
</evidence>
<dbReference type="PRINTS" id="PR00463">
    <property type="entry name" value="EP450I"/>
</dbReference>
<dbReference type="InterPro" id="IPR002401">
    <property type="entry name" value="Cyt_P450_E_grp-I"/>
</dbReference>
<evidence type="ECO:0000256" key="6">
    <source>
        <dbReference type="ARBA" id="ARBA00023002"/>
    </source>
</evidence>
<keyword evidence="10" id="KW-1185">Reference proteome</keyword>
<comment type="caution">
    <text evidence="9">The sequence shown here is derived from an EMBL/GenBank/DDBJ whole genome shotgun (WGS) entry which is preliminary data.</text>
</comment>
<dbReference type="GO" id="GO:0016705">
    <property type="term" value="F:oxidoreductase activity, acting on paired donors, with incorporation or reduction of molecular oxygen"/>
    <property type="evidence" value="ECO:0007669"/>
    <property type="project" value="InterPro"/>
</dbReference>
<dbReference type="Gene3D" id="1.10.630.10">
    <property type="entry name" value="Cytochrome P450"/>
    <property type="match status" value="1"/>
</dbReference>
<evidence type="ECO:0000256" key="4">
    <source>
        <dbReference type="ARBA" id="ARBA00022617"/>
    </source>
</evidence>
<dbReference type="GO" id="GO:0020037">
    <property type="term" value="F:heme binding"/>
    <property type="evidence" value="ECO:0007669"/>
    <property type="project" value="InterPro"/>
</dbReference>
<protein>
    <recommendedName>
        <fullName evidence="11">Cytochrome P450</fullName>
    </recommendedName>
</protein>
<evidence type="ECO:0000256" key="7">
    <source>
        <dbReference type="ARBA" id="ARBA00023004"/>
    </source>
</evidence>
<evidence type="ECO:0000256" key="1">
    <source>
        <dbReference type="ARBA" id="ARBA00001971"/>
    </source>
</evidence>